<feature type="compositionally biased region" description="Basic and acidic residues" evidence="1">
    <location>
        <begin position="455"/>
        <end position="468"/>
    </location>
</feature>
<reference evidence="2 3" key="1">
    <citation type="submission" date="2016-10" db="EMBL/GenBank/DDBJ databases">
        <title>Draft Genome sequence of Roseomonas sp. strain M3.</title>
        <authorList>
            <person name="Subhash Y."/>
            <person name="Lee S."/>
        </authorList>
    </citation>
    <scope>NUCLEOTIDE SEQUENCE [LARGE SCALE GENOMIC DNA]</scope>
    <source>
        <strain evidence="2 3">M3</strain>
    </source>
</reference>
<dbReference type="PANTHER" id="PTHR42779:SF1">
    <property type="entry name" value="PROTEIN YNJB"/>
    <property type="match status" value="1"/>
</dbReference>
<dbReference type="NCBIfam" id="NF008633">
    <property type="entry name" value="PRK11622.1"/>
    <property type="match status" value="1"/>
</dbReference>
<protein>
    <recommendedName>
        <fullName evidence="4">ABC transporter substrate-binding protein</fullName>
    </recommendedName>
</protein>
<feature type="compositionally biased region" description="Low complexity" evidence="1">
    <location>
        <begin position="138"/>
        <end position="159"/>
    </location>
</feature>
<dbReference type="EMBL" id="MLCO01000037">
    <property type="protein sequence ID" value="ONG56668.1"/>
    <property type="molecule type" value="Genomic_DNA"/>
</dbReference>
<organism evidence="2 3">
    <name type="scientific">Teichococcus deserti</name>
    <dbReference type="NCBI Taxonomy" id="1817963"/>
    <lineage>
        <taxon>Bacteria</taxon>
        <taxon>Pseudomonadati</taxon>
        <taxon>Pseudomonadota</taxon>
        <taxon>Alphaproteobacteria</taxon>
        <taxon>Acetobacterales</taxon>
        <taxon>Roseomonadaceae</taxon>
        <taxon>Roseomonas</taxon>
    </lineage>
</organism>
<evidence type="ECO:0000313" key="2">
    <source>
        <dbReference type="EMBL" id="ONG56668.1"/>
    </source>
</evidence>
<dbReference type="PANTHER" id="PTHR42779">
    <property type="entry name" value="PROTEIN YNJB"/>
    <property type="match status" value="1"/>
</dbReference>
<dbReference type="Proteomes" id="UP000188879">
    <property type="component" value="Unassembled WGS sequence"/>
</dbReference>
<dbReference type="Gene3D" id="3.40.190.10">
    <property type="entry name" value="Periplasmic binding protein-like II"/>
    <property type="match status" value="2"/>
</dbReference>
<evidence type="ECO:0000256" key="1">
    <source>
        <dbReference type="SAM" id="MobiDB-lite"/>
    </source>
</evidence>
<gene>
    <name evidence="2" type="ORF">BKE38_05435</name>
</gene>
<dbReference type="AlphaFoldDB" id="A0A1V2H7R6"/>
<comment type="caution">
    <text evidence="2">The sequence shown here is derived from an EMBL/GenBank/DDBJ whole genome shotgun (WGS) entry which is preliminary data.</text>
</comment>
<dbReference type="SUPFAM" id="SSF53850">
    <property type="entry name" value="Periplasmic binding protein-like II"/>
    <property type="match status" value="1"/>
</dbReference>
<proteinExistence type="predicted"/>
<sequence>MLLGGTLLGALAARPPAAAQSGFYALAQASDPWEALVQRARGQVVHFHAWAGDEPTNAYIAWAAARLRVLHDITLVHVRVTDIAALLARLDPPAAAQPAAAQPTAAEPGAAQPGAAHPGAAHTGAAQPAVSEPPAPEAAPEAAPGAEAPGDGEAPAARAPEPPLDLFWFNGPHVLTAAQRSGLRAVAQALPNFRLVDAEGKPGTVTDFTLPVEGRAVPWRLAQAVFLYDSARVPHPPLSMLAMPDWARTHPGRLTHPQPRDPLGAAFLKQALYEMVPHEAVLAKPASDENFTLVTAPLWEWYGTLRPHLWQQGRRFPEDAPAQGRLLQQGELDLGISLSPAEASVAIAAGLLRDTIRSYVPTRGSIGSASFLGIPEQSGQPEAAMVVANFFLSPEAQAEAQDPAVLGSPTILDLDRLDPADRQRFESLPAGVATLSNAALGASLPEPHPSWGTRLAEEWERRKAGREG</sequence>
<feature type="region of interest" description="Disordered" evidence="1">
    <location>
        <begin position="98"/>
        <end position="163"/>
    </location>
</feature>
<dbReference type="PIRSF" id="PIRSF029172">
    <property type="entry name" value="UCP029172_ABC_sbc_YnjB"/>
    <property type="match status" value="1"/>
</dbReference>
<accession>A0A1V2H7R6</accession>
<evidence type="ECO:0008006" key="4">
    <source>
        <dbReference type="Google" id="ProtNLM"/>
    </source>
</evidence>
<feature type="compositionally biased region" description="Low complexity" evidence="1">
    <location>
        <begin position="98"/>
        <end position="130"/>
    </location>
</feature>
<dbReference type="InterPro" id="IPR027020">
    <property type="entry name" value="YnjB"/>
</dbReference>
<evidence type="ECO:0000313" key="3">
    <source>
        <dbReference type="Proteomes" id="UP000188879"/>
    </source>
</evidence>
<keyword evidence="3" id="KW-1185">Reference proteome</keyword>
<feature type="region of interest" description="Disordered" evidence="1">
    <location>
        <begin position="441"/>
        <end position="468"/>
    </location>
</feature>
<name>A0A1V2H7R6_9PROT</name>